<organism evidence="9 10">
    <name type="scientific">Loxodonta africana</name>
    <name type="common">African elephant</name>
    <dbReference type="NCBI Taxonomy" id="9785"/>
    <lineage>
        <taxon>Eukaryota</taxon>
        <taxon>Metazoa</taxon>
        <taxon>Chordata</taxon>
        <taxon>Craniata</taxon>
        <taxon>Vertebrata</taxon>
        <taxon>Euteleostomi</taxon>
        <taxon>Mammalia</taxon>
        <taxon>Eutheria</taxon>
        <taxon>Afrotheria</taxon>
        <taxon>Proboscidea</taxon>
        <taxon>Elephantidae</taxon>
        <taxon>Loxodonta</taxon>
    </lineage>
</organism>
<protein>
    <recommendedName>
        <fullName evidence="8">ABC transporter domain-containing protein</fullName>
    </recommendedName>
</protein>
<dbReference type="InParanoid" id="G3TYF9"/>
<dbReference type="InterPro" id="IPR013525">
    <property type="entry name" value="ABC2_TM"/>
</dbReference>
<proteinExistence type="predicted"/>
<keyword evidence="10" id="KW-1185">Reference proteome</keyword>
<dbReference type="GO" id="GO:0016020">
    <property type="term" value="C:membrane"/>
    <property type="evidence" value="ECO:0007669"/>
    <property type="project" value="UniProtKB-SubCell"/>
</dbReference>
<evidence type="ECO:0000313" key="9">
    <source>
        <dbReference type="Ensembl" id="ENSLAFP00000020617.1"/>
    </source>
</evidence>
<dbReference type="GO" id="GO:0140359">
    <property type="term" value="F:ABC-type transporter activity"/>
    <property type="evidence" value="ECO:0007669"/>
    <property type="project" value="InterPro"/>
</dbReference>
<comment type="subcellular location">
    <subcellularLocation>
        <location evidence="1">Membrane</location>
        <topology evidence="1">Multi-pass membrane protein</topology>
    </subcellularLocation>
</comment>
<feature type="transmembrane region" description="Helical" evidence="7">
    <location>
        <begin position="303"/>
        <end position="330"/>
    </location>
</feature>
<evidence type="ECO:0000256" key="4">
    <source>
        <dbReference type="ARBA" id="ARBA00022840"/>
    </source>
</evidence>
<keyword evidence="2 7" id="KW-0812">Transmembrane</keyword>
<dbReference type="Proteomes" id="UP000007646">
    <property type="component" value="Unassembled WGS sequence"/>
</dbReference>
<dbReference type="OMA" id="QIMGICP"/>
<dbReference type="Gene3D" id="3.40.50.300">
    <property type="entry name" value="P-loop containing nucleotide triphosphate hydrolases"/>
    <property type="match status" value="2"/>
</dbReference>
<dbReference type="SUPFAM" id="SSF52540">
    <property type="entry name" value="P-loop containing nucleoside triphosphate hydrolases"/>
    <property type="match status" value="2"/>
</dbReference>
<dbReference type="PANTHER" id="PTHR19229:SF117">
    <property type="entry name" value="ATP-BINDING CASSETTE SUB-FAMILY A MEMBER 17"/>
    <property type="match status" value="1"/>
</dbReference>
<evidence type="ECO:0000256" key="5">
    <source>
        <dbReference type="ARBA" id="ARBA00022989"/>
    </source>
</evidence>
<dbReference type="Ensembl" id="ENSLAFT00000033255.1">
    <property type="protein sequence ID" value="ENSLAFP00000020617.1"/>
    <property type="gene ID" value="ENSLAFG00000028181.1"/>
</dbReference>
<dbReference type="Pfam" id="PF00005">
    <property type="entry name" value="ABC_tran"/>
    <property type="match status" value="2"/>
</dbReference>
<dbReference type="InterPro" id="IPR003439">
    <property type="entry name" value="ABC_transporter-like_ATP-bd"/>
</dbReference>
<feature type="transmembrane region" description="Helical" evidence="7">
    <location>
        <begin position="21"/>
        <end position="44"/>
    </location>
</feature>
<keyword evidence="3" id="KW-0547">Nucleotide-binding</keyword>
<dbReference type="InterPro" id="IPR027417">
    <property type="entry name" value="P-loop_NTPase"/>
</dbReference>
<feature type="transmembrane region" description="Helical" evidence="7">
    <location>
        <begin position="369"/>
        <end position="389"/>
    </location>
</feature>
<keyword evidence="6 7" id="KW-0472">Membrane</keyword>
<evidence type="ECO:0000256" key="3">
    <source>
        <dbReference type="ARBA" id="ARBA00022741"/>
    </source>
</evidence>
<dbReference type="Pfam" id="PF23321">
    <property type="entry name" value="R1_ABCA1"/>
    <property type="match status" value="1"/>
</dbReference>
<dbReference type="GO" id="GO:0005783">
    <property type="term" value="C:endoplasmic reticulum"/>
    <property type="evidence" value="ECO:0007669"/>
    <property type="project" value="Ensembl"/>
</dbReference>
<dbReference type="FunFam" id="3.40.50.300:FF:000436">
    <property type="entry name" value="ATP binding cassette subfamily A member 9"/>
    <property type="match status" value="1"/>
</dbReference>
<dbReference type="SMART" id="SM00382">
    <property type="entry name" value="AAA"/>
    <property type="match status" value="2"/>
</dbReference>
<keyword evidence="4" id="KW-0067">ATP-binding</keyword>
<dbReference type="GO" id="GO:0005524">
    <property type="term" value="F:ATP binding"/>
    <property type="evidence" value="ECO:0007669"/>
    <property type="project" value="UniProtKB-KW"/>
</dbReference>
<sequence length="1713" mass="193320">MKVFRNLKLLLWKNFILKKRKPLITVLEILMPVLFSTVVMYLRFNSLPRKRPSSNYQPVDISSLPGFFYHYPVKNKFQLVYIPARSEALKNITEMVGESFDVDFEVRGYHSESAFESYVINDPSAFYILTGIVFDHSFNDSKDSLPLSVSYSLRFSCIMRNFLFLRVIVPQDYVEGWSTSFLYPPNPGDEPRDHAFNDGGSPGYHKEGFLAIQHALDKAIMWHHGKDAMTKMFANVSVLVKRFPHGPYIQDHFFLVLQNEFPPLLMLSFICIELTIINSIVLEKERKLKEYTCMMGLHNWLHWVAWFIMFFISIFIAVSLMTVLFCTKIPDLAVFNNSDPSLIFVFLMCFGVATLFFAFMASTFFTKELVAQVATATGGVTFFFTYLPYLYITFSYTQRSHLQKIACCLFSNVAMALGIRFISLSEAKGVGLQWRNIGGINGDFNFAQVLLMLLFDSFLYGLVAWYLESAFPGANGIPKPWYFFVMPSYWQGKPIPPTHSMLQIKDSKEALKGVFIQEEPIGLMKGIEIQHLYKVFHKGRNKNIAVKDLTMNLYRGQITVLLGHNGAGKTTTCSMLTGLLPISSGRVYINGYEISEDLVQVQKSLGWCPQHDILFYDLTVSEHLYFYARLKGLSLQKCREEVQEMLHTLDLEDKQDSPSKFLSGGMRRKLSIGIALIAGSEVLMLDEPSGMDAISRRPSGTCSSSRKSDRTILPTNFMDEADLLGDRIAIMAKGELQCCGSSLFPQAEIRRSGYYMTLVRKPQCDTEEIAHLIYHHVPNAVLEASMGEELTFILPKDSTHRFESLFSDLERRQEELGISSFGASVTTMEEVFIRVNKLVECTADTQDFLSADGPAHRAEHRVKILATPLISKNCCDLFDPMLGFGDSSKSSREVFLSVQSQFYLFCQQFYAMFLKRMTYSWRNWAMMLSVQILVPLVIVIFSLMSFNLKASSMENVPLKLTLKTHGQTIVPFFISQNSSLSSRLSKHFTDMLEAELQIPLEVSGPVEEFLLQKAEEEPEGFDNRYVVAASIEDVKGRTVVTALFNNEAYHSPALAVALVDNFLFKLLSGAKASITATNHPQPQTAIETSEDILYQGLKVHYLVINLLFGMAFLSSSFSILTVKENSSKAKHVQFVSGVHVVTFWLSALLWDLISFLVPSLLLLVVFLYYKEEAFTCNGNILAVFLMLMLYGWAIIPFIYLASFCFTNTCNAFVKLIIMLTFLSIGPFILVSVTSIPPTELQKISESLDDTFIVFPGHCLGMAFSNLYYNFGFRKFCNAKKLNKTDCIQAGEYCKTEGYVVQENVYAWESLGMGRYVTALAISGSVYIILLFLIETNTLRRLRARVSGFFRKQNLASISQLGESLALVPEDQNVTEERKAVQSHLENLHEKNPLVVKEMSKVYFTEMPLLAVDKVSFTVQVAECFGLLGINGAGKTSIFKMLTGEELITSGDAFIQGFSINSDLRKVWQYIGYCPQLDALLDHMTAQETLVMYARLRGIPECYIRACVDHMLDELLMYKSANKLVHTYSGGNKRKLNAIAALIGDPAVIFLDEPSSGMDPMARRLLWDTVVRARESGKAIIFTSHSMEECEALCTRLAIMVQGQFKCLGSPQHLKSKFGSSYSLAKVQVDAQKVVLEEFKAFMHLTFPGSILEDEHQGMVHYHLPSHGLSWAKVFGTLEQAKEIYALDDYAVSQVSLEDIFLSFASPAPPSQGA</sequence>
<evidence type="ECO:0000256" key="1">
    <source>
        <dbReference type="ARBA" id="ARBA00004141"/>
    </source>
</evidence>
<feature type="transmembrane region" description="Helical" evidence="7">
    <location>
        <begin position="1180"/>
        <end position="1200"/>
    </location>
</feature>
<dbReference type="InterPro" id="IPR003593">
    <property type="entry name" value="AAA+_ATPase"/>
</dbReference>
<feature type="transmembrane region" description="Helical" evidence="7">
    <location>
        <begin position="1252"/>
        <end position="1270"/>
    </location>
</feature>
<feature type="transmembrane region" description="Helical" evidence="7">
    <location>
        <begin position="1212"/>
        <end position="1232"/>
    </location>
</feature>
<feature type="transmembrane region" description="Helical" evidence="7">
    <location>
        <begin position="401"/>
        <end position="423"/>
    </location>
</feature>
<feature type="transmembrane region" description="Helical" evidence="7">
    <location>
        <begin position="264"/>
        <end position="282"/>
    </location>
</feature>
<dbReference type="GeneTree" id="ENSGT00940000163933"/>
<dbReference type="InterPro" id="IPR056264">
    <property type="entry name" value="R2_ABCA1-4-like"/>
</dbReference>
<dbReference type="GO" id="GO:0005319">
    <property type="term" value="F:lipid transporter activity"/>
    <property type="evidence" value="ECO:0007669"/>
    <property type="project" value="TreeGrafter"/>
</dbReference>
<keyword evidence="5 7" id="KW-1133">Transmembrane helix</keyword>
<feature type="transmembrane region" description="Helical" evidence="7">
    <location>
        <begin position="342"/>
        <end position="362"/>
    </location>
</feature>
<reference evidence="9" key="3">
    <citation type="submission" date="2025-09" db="UniProtKB">
        <authorList>
            <consortium name="Ensembl"/>
        </authorList>
    </citation>
    <scope>IDENTIFICATION</scope>
    <source>
        <strain evidence="9">Isolate ISIS603380</strain>
    </source>
</reference>
<evidence type="ECO:0000259" key="8">
    <source>
        <dbReference type="PROSITE" id="PS50893"/>
    </source>
</evidence>
<feature type="transmembrane region" description="Helical" evidence="7">
    <location>
        <begin position="1315"/>
        <end position="1333"/>
    </location>
</feature>
<dbReference type="InterPro" id="IPR026082">
    <property type="entry name" value="ABCA"/>
</dbReference>
<feature type="domain" description="ABC transporter" evidence="8">
    <location>
        <begin position="1393"/>
        <end position="1626"/>
    </location>
</feature>
<reference evidence="9 10" key="1">
    <citation type="submission" date="2009-06" db="EMBL/GenBank/DDBJ databases">
        <title>The Genome Sequence of Loxodonta africana (African elephant).</title>
        <authorList>
            <person name="Di Palma F."/>
            <person name="Heiman D."/>
            <person name="Young S."/>
            <person name="Johnson J."/>
            <person name="Lander E.S."/>
            <person name="Lindblad-Toh K."/>
        </authorList>
    </citation>
    <scope>NUCLEOTIDE SEQUENCE [LARGE SCALE GENOMIC DNA]</scope>
    <source>
        <strain evidence="9 10">Isolate ISIS603380</strain>
    </source>
</reference>
<dbReference type="Pfam" id="PF12698">
    <property type="entry name" value="ABC2_membrane_3"/>
    <property type="match status" value="2"/>
</dbReference>
<evidence type="ECO:0000313" key="10">
    <source>
        <dbReference type="Proteomes" id="UP000007646"/>
    </source>
</evidence>
<dbReference type="InterPro" id="IPR017871">
    <property type="entry name" value="ABC_transporter-like_CS"/>
</dbReference>
<feature type="transmembrane region" description="Helical" evidence="7">
    <location>
        <begin position="925"/>
        <end position="946"/>
    </location>
</feature>
<dbReference type="GO" id="GO:0016887">
    <property type="term" value="F:ATP hydrolysis activity"/>
    <property type="evidence" value="ECO:0007669"/>
    <property type="project" value="InterPro"/>
</dbReference>
<dbReference type="PROSITE" id="PS50893">
    <property type="entry name" value="ABC_TRANSPORTER_2"/>
    <property type="match status" value="2"/>
</dbReference>
<feature type="transmembrane region" description="Helical" evidence="7">
    <location>
        <begin position="444"/>
        <end position="467"/>
    </location>
</feature>
<dbReference type="GO" id="GO:0006638">
    <property type="term" value="P:neutral lipid metabolic process"/>
    <property type="evidence" value="ECO:0007669"/>
    <property type="project" value="Ensembl"/>
</dbReference>
<dbReference type="CDD" id="cd03263">
    <property type="entry name" value="ABC_subfamily_A"/>
    <property type="match status" value="2"/>
</dbReference>
<dbReference type="FunFam" id="3.40.50.300:FF:000327">
    <property type="entry name" value="ATP-binding cassette sub-family A member 3"/>
    <property type="match status" value="1"/>
</dbReference>
<reference evidence="9" key="2">
    <citation type="submission" date="2025-08" db="UniProtKB">
        <authorList>
            <consortium name="Ensembl"/>
        </authorList>
    </citation>
    <scope>IDENTIFICATION</scope>
    <source>
        <strain evidence="9">Isolate ISIS603380</strain>
    </source>
</reference>
<accession>G3TYF9</accession>
<evidence type="ECO:0000256" key="6">
    <source>
        <dbReference type="ARBA" id="ARBA00023136"/>
    </source>
</evidence>
<evidence type="ECO:0000256" key="2">
    <source>
        <dbReference type="ARBA" id="ARBA00022692"/>
    </source>
</evidence>
<feature type="transmembrane region" description="Helical" evidence="7">
    <location>
        <begin position="1099"/>
        <end position="1122"/>
    </location>
</feature>
<dbReference type="HOGENOM" id="CLU_000604_19_1_1"/>
<feature type="transmembrane region" description="Helical" evidence="7">
    <location>
        <begin position="1143"/>
        <end position="1168"/>
    </location>
</feature>
<dbReference type="PANTHER" id="PTHR19229">
    <property type="entry name" value="ATP-BINDING CASSETTE TRANSPORTER SUBFAMILY A ABCA"/>
    <property type="match status" value="1"/>
</dbReference>
<name>G3TYF9_LOXAF</name>
<feature type="domain" description="ABC transporter" evidence="8">
    <location>
        <begin position="527"/>
        <end position="758"/>
    </location>
</feature>
<dbReference type="eggNOG" id="KOG0059">
    <property type="taxonomic scope" value="Eukaryota"/>
</dbReference>
<evidence type="ECO:0000256" key="7">
    <source>
        <dbReference type="SAM" id="Phobius"/>
    </source>
</evidence>
<dbReference type="PROSITE" id="PS00211">
    <property type="entry name" value="ABC_TRANSPORTER_1"/>
    <property type="match status" value="1"/>
</dbReference>